<dbReference type="AlphaFoldDB" id="A0A951QH49"/>
<proteinExistence type="predicted"/>
<name>A0A951QH49_9CYAN</name>
<dbReference type="Proteomes" id="UP000757435">
    <property type="component" value="Unassembled WGS sequence"/>
</dbReference>
<gene>
    <name evidence="1" type="ORF">KME15_28060</name>
</gene>
<evidence type="ECO:0000313" key="2">
    <source>
        <dbReference type="Proteomes" id="UP000757435"/>
    </source>
</evidence>
<dbReference type="EMBL" id="JAHHHD010000081">
    <property type="protein sequence ID" value="MBW4662518.1"/>
    <property type="molecule type" value="Genomic_DNA"/>
</dbReference>
<evidence type="ECO:0000313" key="1">
    <source>
        <dbReference type="EMBL" id="MBW4662518.1"/>
    </source>
</evidence>
<sequence length="204" mass="22204">MKELYLAIVSAQCNDFNEKDPMNKQCFACFMTLLAVLTGCTNKPPTVGKATELVRACGRSNDGKRIALEGYLKLPDEIPVDNTISVLLEIRLSKDVKRLNDRVGVWVQYGNETNRVAPVESKSTITIPGLNGAKSNAQPTPYTDQPPTVGTYTHADLHVTASDGQQITYTDRVRVSGKVGFPSSPETAAISPCVLNNPLIERIP</sequence>
<protein>
    <submittedName>
        <fullName evidence="1">Uncharacterized protein</fullName>
    </submittedName>
</protein>
<comment type="caution">
    <text evidence="1">The sequence shown here is derived from an EMBL/GenBank/DDBJ whole genome shotgun (WGS) entry which is preliminary data.</text>
</comment>
<accession>A0A951QH49</accession>
<reference evidence="1" key="1">
    <citation type="submission" date="2021-05" db="EMBL/GenBank/DDBJ databases">
        <authorList>
            <person name="Pietrasiak N."/>
            <person name="Ward R."/>
            <person name="Stajich J.E."/>
            <person name="Kurbessoian T."/>
        </authorList>
    </citation>
    <scope>NUCLEOTIDE SEQUENCE</scope>
    <source>
        <strain evidence="1">UHER 2000/2452</strain>
    </source>
</reference>
<reference evidence="1" key="2">
    <citation type="journal article" date="2022" name="Microbiol. Resour. Announc.">
        <title>Metagenome Sequencing to Explore Phylogenomics of Terrestrial Cyanobacteria.</title>
        <authorList>
            <person name="Ward R.D."/>
            <person name="Stajich J.E."/>
            <person name="Johansen J.R."/>
            <person name="Huntemann M."/>
            <person name="Clum A."/>
            <person name="Foster B."/>
            <person name="Foster B."/>
            <person name="Roux S."/>
            <person name="Palaniappan K."/>
            <person name="Varghese N."/>
            <person name="Mukherjee S."/>
            <person name="Reddy T.B.K."/>
            <person name="Daum C."/>
            <person name="Copeland A."/>
            <person name="Chen I.A."/>
            <person name="Ivanova N.N."/>
            <person name="Kyrpides N.C."/>
            <person name="Shapiro N."/>
            <person name="Eloe-Fadrosh E.A."/>
            <person name="Pietrasiak N."/>
        </authorList>
    </citation>
    <scope>NUCLEOTIDE SEQUENCE</scope>
    <source>
        <strain evidence="1">UHER 2000/2452</strain>
    </source>
</reference>
<organism evidence="1 2">
    <name type="scientific">Drouetiella hepatica Uher 2000/2452</name>
    <dbReference type="NCBI Taxonomy" id="904376"/>
    <lineage>
        <taxon>Bacteria</taxon>
        <taxon>Bacillati</taxon>
        <taxon>Cyanobacteriota</taxon>
        <taxon>Cyanophyceae</taxon>
        <taxon>Oculatellales</taxon>
        <taxon>Oculatellaceae</taxon>
        <taxon>Drouetiella</taxon>
    </lineage>
</organism>